<comment type="caution">
    <text evidence="3">The sequence shown here is derived from an EMBL/GenBank/DDBJ whole genome shotgun (WGS) entry which is preliminary data.</text>
</comment>
<dbReference type="GO" id="GO:0003682">
    <property type="term" value="F:chromatin binding"/>
    <property type="evidence" value="ECO:0007669"/>
    <property type="project" value="TreeGrafter"/>
</dbReference>
<reference evidence="3 4" key="1">
    <citation type="journal article" date="2015" name="Nat. Commun.">
        <title>Lucilia cuprina genome unlocks parasitic fly biology to underpin future interventions.</title>
        <authorList>
            <person name="Anstead C.A."/>
            <person name="Korhonen P.K."/>
            <person name="Young N.D."/>
            <person name="Hall R.S."/>
            <person name="Jex A.R."/>
            <person name="Murali S.C."/>
            <person name="Hughes D.S."/>
            <person name="Lee S.F."/>
            <person name="Perry T."/>
            <person name="Stroehlein A.J."/>
            <person name="Ansell B.R."/>
            <person name="Breugelmans B."/>
            <person name="Hofmann A."/>
            <person name="Qu J."/>
            <person name="Dugan S."/>
            <person name="Lee S.L."/>
            <person name="Chao H."/>
            <person name="Dinh H."/>
            <person name="Han Y."/>
            <person name="Doddapaneni H.V."/>
            <person name="Worley K.C."/>
            <person name="Muzny D.M."/>
            <person name="Ioannidis P."/>
            <person name="Waterhouse R.M."/>
            <person name="Zdobnov E.M."/>
            <person name="James P.J."/>
            <person name="Bagnall N.H."/>
            <person name="Kotze A.C."/>
            <person name="Gibbs R.A."/>
            <person name="Richards S."/>
            <person name="Batterham P."/>
            <person name="Gasser R.B."/>
        </authorList>
    </citation>
    <scope>NUCLEOTIDE SEQUENCE [LARGE SCALE GENOMIC DNA]</scope>
    <source>
        <strain evidence="3 4">LS</strain>
        <tissue evidence="3">Full body</tissue>
    </source>
</reference>
<feature type="compositionally biased region" description="Acidic residues" evidence="1">
    <location>
        <begin position="1"/>
        <end position="19"/>
    </location>
</feature>
<name>A0A0L0CQF5_LUCCU</name>
<dbReference type="EMBL" id="JRES01000071">
    <property type="protein sequence ID" value="KNC34397.1"/>
    <property type="molecule type" value="Genomic_DNA"/>
</dbReference>
<dbReference type="InterPro" id="IPR011501">
    <property type="entry name" value="Noc3_N"/>
</dbReference>
<sequence length="120" mass="13675">MSSSDEGEPVQQEPEEDSNSVDSMDTKSLKELIALFAELITTDPENNLAKLKDLVSKCEQTRKTKYRQLLVLSLAHIFKNIAPMYRIQELSAAQQAERVSKEVKQLRDYEQGLVHQGWPV</sequence>
<proteinExistence type="predicted"/>
<dbReference type="GO" id="GO:0005730">
    <property type="term" value="C:nucleolus"/>
    <property type="evidence" value="ECO:0007669"/>
    <property type="project" value="TreeGrafter"/>
</dbReference>
<dbReference type="PANTHER" id="PTHR14428:SF5">
    <property type="entry name" value="NUCLEOLAR COMPLEX PROTEIN 3 HOMOLOG"/>
    <property type="match status" value="1"/>
</dbReference>
<keyword evidence="4" id="KW-1185">Reference proteome</keyword>
<dbReference type="GO" id="GO:0006270">
    <property type="term" value="P:DNA replication initiation"/>
    <property type="evidence" value="ECO:0007669"/>
    <property type="project" value="TreeGrafter"/>
</dbReference>
<dbReference type="Proteomes" id="UP000037069">
    <property type="component" value="Unassembled WGS sequence"/>
</dbReference>
<feature type="region of interest" description="Disordered" evidence="1">
    <location>
        <begin position="1"/>
        <end position="24"/>
    </location>
</feature>
<protein>
    <recommendedName>
        <fullName evidence="2">Nucleolar complex-associated protein 3 N-terminal domain-containing protein</fullName>
    </recommendedName>
</protein>
<evidence type="ECO:0000259" key="2">
    <source>
        <dbReference type="Pfam" id="PF07540"/>
    </source>
</evidence>
<organism evidence="3 4">
    <name type="scientific">Lucilia cuprina</name>
    <name type="common">Green bottle fly</name>
    <name type="synonym">Australian sheep blowfly</name>
    <dbReference type="NCBI Taxonomy" id="7375"/>
    <lineage>
        <taxon>Eukaryota</taxon>
        <taxon>Metazoa</taxon>
        <taxon>Ecdysozoa</taxon>
        <taxon>Arthropoda</taxon>
        <taxon>Hexapoda</taxon>
        <taxon>Insecta</taxon>
        <taxon>Pterygota</taxon>
        <taxon>Neoptera</taxon>
        <taxon>Endopterygota</taxon>
        <taxon>Diptera</taxon>
        <taxon>Brachycera</taxon>
        <taxon>Muscomorpha</taxon>
        <taxon>Oestroidea</taxon>
        <taxon>Calliphoridae</taxon>
        <taxon>Luciliinae</taxon>
        <taxon>Lucilia</taxon>
    </lineage>
</organism>
<feature type="domain" description="Nucleolar complex-associated protein 3 N-terminal" evidence="2">
    <location>
        <begin position="29"/>
        <end position="115"/>
    </location>
</feature>
<evidence type="ECO:0000256" key="1">
    <source>
        <dbReference type="SAM" id="MobiDB-lite"/>
    </source>
</evidence>
<evidence type="ECO:0000313" key="4">
    <source>
        <dbReference type="Proteomes" id="UP000037069"/>
    </source>
</evidence>
<dbReference type="InterPro" id="IPR016903">
    <property type="entry name" value="Nucleolar_cplx-assoc_3"/>
</dbReference>
<gene>
    <name evidence="3" type="ORF">FF38_08344</name>
</gene>
<dbReference type="AlphaFoldDB" id="A0A0L0CQF5"/>
<dbReference type="PANTHER" id="PTHR14428">
    <property type="entry name" value="NUCLEOLAR COMPLEX PROTEIN 3"/>
    <property type="match status" value="1"/>
</dbReference>
<dbReference type="STRING" id="7375.A0A0L0CQF5"/>
<evidence type="ECO:0000313" key="3">
    <source>
        <dbReference type="EMBL" id="KNC34397.1"/>
    </source>
</evidence>
<accession>A0A0L0CQF5</accession>
<dbReference type="Pfam" id="PF07540">
    <property type="entry name" value="NOC3p"/>
    <property type="match status" value="1"/>
</dbReference>